<dbReference type="Pfam" id="PF08615">
    <property type="entry name" value="RNase_H2_suC"/>
    <property type="match status" value="1"/>
</dbReference>
<sequence length="144" mass="16025">MSKSLAIDSAKATQKVQPNLLPCKIAYNGPVKAESRYWSTQAEADGSKTTYFRGRKLQGKDVPLPDGYSGVVLQKTDRTIVEAPQPREDQDDMSDLDEPPQQVSIIEQIGTFNSIAVWDHESIPESGQNPYLKAVEEWTRMAQA</sequence>
<reference evidence="1 2" key="1">
    <citation type="submission" date="2018-02" db="EMBL/GenBank/DDBJ databases">
        <title>Draft genome sequences of Elsinoe sp., causing black scab on jojoba.</title>
        <authorList>
            <person name="Stodart B."/>
            <person name="Jeffress S."/>
            <person name="Ash G."/>
            <person name="Arun Chinnappa K."/>
        </authorList>
    </citation>
    <scope>NUCLEOTIDE SEQUENCE [LARGE SCALE GENOMIC DNA]</scope>
    <source>
        <strain evidence="1 2">Hillstone_2</strain>
    </source>
</reference>
<proteinExistence type="predicted"/>
<accession>A0A4U7B0R3</accession>
<dbReference type="GO" id="GO:0032299">
    <property type="term" value="C:ribonuclease H2 complex"/>
    <property type="evidence" value="ECO:0007669"/>
    <property type="project" value="InterPro"/>
</dbReference>
<dbReference type="InterPro" id="IPR013924">
    <property type="entry name" value="RNase_H2_suC"/>
</dbReference>
<dbReference type="PANTHER" id="PTHR47204">
    <property type="entry name" value="OS02G0168900 PROTEIN"/>
    <property type="match status" value="1"/>
</dbReference>
<comment type="caution">
    <text evidence="1">The sequence shown here is derived from an EMBL/GenBank/DDBJ whole genome shotgun (WGS) entry which is preliminary data.</text>
</comment>
<dbReference type="AlphaFoldDB" id="A0A4U7B0R3"/>
<dbReference type="Proteomes" id="UP000308133">
    <property type="component" value="Unassembled WGS sequence"/>
</dbReference>
<dbReference type="CDD" id="cd09271">
    <property type="entry name" value="RNase_H2-C"/>
    <property type="match status" value="1"/>
</dbReference>
<dbReference type="Gene3D" id="2.40.128.680">
    <property type="match status" value="1"/>
</dbReference>
<dbReference type="GO" id="GO:0006401">
    <property type="term" value="P:RNA catabolic process"/>
    <property type="evidence" value="ECO:0007669"/>
    <property type="project" value="InterPro"/>
</dbReference>
<dbReference type="PANTHER" id="PTHR47204:SF1">
    <property type="entry name" value="RIBONUCLEASE H2 SUBUNIT C"/>
    <property type="match status" value="1"/>
</dbReference>
<evidence type="ECO:0000313" key="1">
    <source>
        <dbReference type="EMBL" id="TKX24299.1"/>
    </source>
</evidence>
<dbReference type="EMBL" id="PTQR01000042">
    <property type="protein sequence ID" value="TKX24299.1"/>
    <property type="molecule type" value="Genomic_DNA"/>
</dbReference>
<name>A0A4U7B0R3_9PEZI</name>
<evidence type="ECO:0000313" key="2">
    <source>
        <dbReference type="Proteomes" id="UP000308133"/>
    </source>
</evidence>
<protein>
    <submittedName>
        <fullName evidence="1">Putative ribonuclease H2 non-catalytic subunit</fullName>
    </submittedName>
</protein>
<gene>
    <name evidence="1" type="ORF">C1H76_3402</name>
</gene>
<organism evidence="1 2">
    <name type="scientific">Elsinoe australis</name>
    <dbReference type="NCBI Taxonomy" id="40998"/>
    <lineage>
        <taxon>Eukaryota</taxon>
        <taxon>Fungi</taxon>
        <taxon>Dikarya</taxon>
        <taxon>Ascomycota</taxon>
        <taxon>Pezizomycotina</taxon>
        <taxon>Dothideomycetes</taxon>
        <taxon>Dothideomycetidae</taxon>
        <taxon>Myriangiales</taxon>
        <taxon>Elsinoaceae</taxon>
        <taxon>Elsinoe</taxon>
    </lineage>
</organism>